<evidence type="ECO:0000256" key="2">
    <source>
        <dbReference type="ARBA" id="ARBA00023157"/>
    </source>
</evidence>
<dbReference type="RefSeq" id="XP_067172899.1">
    <property type="nucleotide sequence ID" value="XM_067316798.1"/>
</dbReference>
<name>A0ABM4G6R7_9AVES</name>
<dbReference type="InterPro" id="IPR050780">
    <property type="entry name" value="Mucin_vWF_Thrombospondin_sf"/>
</dbReference>
<feature type="chain" id="PRO_5047359456" evidence="4">
    <location>
        <begin position="23"/>
        <end position="2965"/>
    </location>
</feature>
<dbReference type="PANTHER" id="PTHR11339">
    <property type="entry name" value="EXTRACELLULAR MATRIX GLYCOPROTEIN RELATED"/>
    <property type="match status" value="1"/>
</dbReference>
<dbReference type="PROSITE" id="PS51233">
    <property type="entry name" value="VWFD"/>
    <property type="match status" value="6"/>
</dbReference>
<dbReference type="Gene3D" id="2.10.25.10">
    <property type="entry name" value="Laminin"/>
    <property type="match status" value="6"/>
</dbReference>
<feature type="signal peptide" evidence="4">
    <location>
        <begin position="1"/>
        <end position="22"/>
    </location>
</feature>
<feature type="domain" description="VWFD" evidence="5">
    <location>
        <begin position="849"/>
        <end position="1028"/>
    </location>
</feature>
<dbReference type="Pfam" id="PF00094">
    <property type="entry name" value="VWD"/>
    <property type="match status" value="6"/>
</dbReference>
<dbReference type="InterPro" id="IPR001846">
    <property type="entry name" value="VWF_type-D"/>
</dbReference>
<dbReference type="SUPFAM" id="SSF57567">
    <property type="entry name" value="Serine protease inhibitors"/>
    <property type="match status" value="6"/>
</dbReference>
<evidence type="ECO:0000256" key="3">
    <source>
        <dbReference type="ARBA" id="ARBA00023180"/>
    </source>
</evidence>
<dbReference type="InterPro" id="IPR014853">
    <property type="entry name" value="VWF/SSPO/ZAN-like_Cys-rich_dom"/>
</dbReference>
<keyword evidence="6" id="KW-1185">Reference proteome</keyword>
<sequence length="2965" mass="317084">MATGRTLLLPAWLALVCGLSTAYFRGKEFITVFPQNDQESVQAGLSLLFSAYYDATKVTVTVNKGNFKREVTVGKDQTVSLPVPRDMELIGSRTFDKTLLIQANKEISVVAVSSKQHSTGATTVLPVEKLGTEYYVVTPVGINNDKVKEFAVVAGKQGAAVVITVKGDVYYRGAMHSSGSTVHVNLAPYKSLQLQTTKSLSGTKVTSNEAVAVLSGHSCVQVNSYCDYAIEQLLPVSSWGNEYIVPPVPMQTESDLVYVVAPRRTTITYRLGSSQASENVVAGDVQEFKLQHNTPFYVTAPAGIQVIYFFTGIRKGVSRQDPFLVNIPPVSSYCTSYSISSLDDFESHILLVAQHSDTSAIKFNKKLIGNIPWRMIPGLDYSWAMYSMSKSTEADSIEHSRSPFGVLVFGFQNYKGYGFAGLCATPTSPPSCADLECKEHETCTVVKGNPTCVKDTESICWATGDPHYRTFDGKNFDFMGTCTYTLSKTCTSDASLPVFSVEAKNENRGNTQVSYVGSVTVRVYDIVITVVRGETGIVRVNNQRSRLPISLADGKLKVYQNGDSVLIKTDFLLKVFFDWDHHLVVKIPSKLSNKVCGLCGNSNGDPRDDATTPDGLLASDPVELGRSWKVDDGDRFCWDDCNGECKTCSPKQIIKYKADTSCGLLTKKSGPFQRCHATIDPKVYLDNCVYDLCMNDGLQSVLCQVLKTYADKCREAEIAISDWRTPSQCPMSCPENSVYTACGPACPATCNDLVTSTECQSLACVETCACREGFVLDAGKCIPKAECGCAYEGRLFAPGEEFWADDACTRHCVCDATSRQAKCRDAGCRIGEQCRVEKGILDCYPVSYGTCSAAGRTHYQTFDGSRFVFQGSCLYQLAGLCKKSQGLVDFQVLVQNGHQDNQHLSAIAFVQVKVYGGDIAISQKHPGKIMVDNLLVNLPYRTRGGKVSAYQGGRQAVVETDFGLTVTYDWQSQVTVSVPGSYAGALCGLCGNFDGNAGNELLLKDGQATSNPTTFGHSWKVKDIPGCVELPQDKCPTLAEALQYQDTLRKGCRIISSPDGPFRACHRKVDPEPYFQSCVSDFCFFQDQPDVTCPLIASYAAACQAAGVATARWRTADFCSISCPANSHYESCSRGCGQTCSSLYAPVQCSERCWEGCVCNEGFVLSGDRCVPMSQCGCLHQGLYYQLEETFLPTCWQQCQCQAGGAVQCQNSSCVVESDCKIVDGVRKCEASGTALCVVTGDRQYISYDGLAFEVPGACSYVLTKTCGDDSDLTPFVVTVEKEPEKTTKGSIIKALTVRVYGLALTLLQGKMETVMVDNITYNLPAILRDGQVSVLRHGADVLLLTDFGLTLRYDLQHAATVAAPATYRGRLCGLCGNRDRQRANDWLLPDGRPAATAAVFGAAWQEQPAQPCADACGDGGCPSCPAEREAVLRRDDHCGLLVAAGGPLAACHAALDPAPFFHTCLRDGCLAAADSALLCRSVRSYAAACADVGITVRPWREPAFCLLFPTHPCFPGLSDLYFFAFFSSFPPRPAPSCPANSTYSLCADLCAGSCASLGARCPEGCAEGCRCAEGLLFDGRRCVPAERCGCFQDGRYYQPGEETLTESCHRRCTCVTGQGLRCDAHACTDDETCEIRNGAWSCVKQDLCKELRCRPKETCVLLAGHLRCVPTSVAQCWAWGDPHFRTFDGKEFDFHGTCTYTLASSCDPDPSLTPFSVEARNEAGGGAGRSASYVSRVVLRVYGLHVVVRRGEVGKIRVNGVLAKLPARLADGKLRTAQSGRVALLRTAFGLELRYDWRQHLVLELPSTYYKATCGLCGNFDQRPGDDGPPAGADNATVAAWAATWHVQRDDDDDDDDAEDPLCWHHCEGECPACGEAERQLYAGARYCGLLRRVLQGPFGRCHGAVSPGTFFHACLHDVCLARGARPVLCRALEAYAATCQRHGVALRDWRAAAGCALSCPENSHYEACASACPATCAEPQGPANCSEPCAEACACDAGHVLSGGRCVAAASCGCSHEGRTYGPGEEFWADAGCRRRCRCEAALGMAVCGPASCGPGERCGTVRGVRQCVAGRPAVCEATGDPHYTTFDGRKFDFMGTCVYQLAGLCGGGAAAGLTPFRVTAQNNNRGSRLVSFTKEVTLHVYNMTFTFSQEHPQKLLVDGVLVELPFQHGELVTAYASGPHGFVRTAFELAVTFDWHSYARVLLPTAYTGAVCGLCGDGDGDPDDDFVTPDGRTVPDATALGASWTVAEVAGCGPGDANATDSCTEAERGAYGGDKHCGVLVRPGGPLAACRPLLDPAPYFADCLYDACQYGGHRESVCRAVAAYVAECQRRGAALRPWRSASFCAPTCPPNQHYELCGSGCPATCAELTSASPPASCQAPCTEGCFCDGGHVRSGDACVPPARCGCHHAGRYYRPGATFVACPRCSERCTCRPGGAVECRPAGCGDGERCEVRDGVRGCYGARCGLCEVVGAGNYRTFDGRRFRFLGSCAYALARVAPEDGDDDADGVVPFAVEVEKEGGGPGAALRRVLLAVQGYVVVVSKGRPWEVTVNGERQLLPLALAEGSLRATQEGANVVLQAPGGLKLLYDGAGYAVLALPAAYGRRVRGLCGDFDGDAGNDLPGDDAERFAAAWKIPGASSDCSDGCGADCPRCSDAALAPLRAPRSCGMIGAGDGPFGACRGIVPPDAYLDGCLRDVCAQGEGARCRALQGYAAACQAAGAALGEWREAAGCPMECPANSHYALCTRSCDLTCAGLTALPRCTPRCFEGCECDAGTFFNGAECVPPENCGCLHRGRYFEVAETVLSEDCTETCVCRGSGGMSCKRGSGCPFGQACLLRDGVRACAEQPGRCTLAPGNRFASFDGAAGPGVPLGVYELVTLCDRAHAAWFRVVAVVGENLERDRPAVVALHLFTREPFVTVRRSKVWVGWGGRSREVSSVGSSGPRMEGFCPVLGSGVEEEGGG</sequence>
<keyword evidence="2" id="KW-1015">Disulfide bond</keyword>
<protein>
    <submittedName>
        <fullName evidence="7">IgGFc-binding protein-like</fullName>
    </submittedName>
</protein>
<dbReference type="InterPro" id="IPR025615">
    <property type="entry name" value="TILa_dom"/>
</dbReference>
<dbReference type="SMART" id="SM00215">
    <property type="entry name" value="VWC_out"/>
    <property type="match status" value="5"/>
</dbReference>
<dbReference type="Pfam" id="PF08742">
    <property type="entry name" value="C8"/>
    <property type="match status" value="6"/>
</dbReference>
<evidence type="ECO:0000313" key="6">
    <source>
        <dbReference type="Proteomes" id="UP001652627"/>
    </source>
</evidence>
<feature type="domain" description="VWFD" evidence="5">
    <location>
        <begin position="1235"/>
        <end position="1414"/>
    </location>
</feature>
<reference evidence="7" key="1">
    <citation type="submission" date="2025-08" db="UniProtKB">
        <authorList>
            <consortium name="RefSeq"/>
        </authorList>
    </citation>
    <scope>IDENTIFICATION</scope>
    <source>
        <tissue evidence="7">Blood</tissue>
    </source>
</reference>
<dbReference type="PANTHER" id="PTHR11339:SF374">
    <property type="entry name" value="ZONADHESIN"/>
    <property type="match status" value="1"/>
</dbReference>
<evidence type="ECO:0000256" key="4">
    <source>
        <dbReference type="SAM" id="SignalP"/>
    </source>
</evidence>
<proteinExistence type="predicted"/>
<gene>
    <name evidence="7" type="primary">LOC106498969</name>
</gene>
<dbReference type="InterPro" id="IPR002919">
    <property type="entry name" value="TIL_dom"/>
</dbReference>
<organism evidence="6 7">
    <name type="scientific">Apteryx mantelli</name>
    <name type="common">North Island brown kiwi</name>
    <dbReference type="NCBI Taxonomy" id="2696672"/>
    <lineage>
        <taxon>Eukaryota</taxon>
        <taxon>Metazoa</taxon>
        <taxon>Chordata</taxon>
        <taxon>Craniata</taxon>
        <taxon>Vertebrata</taxon>
        <taxon>Euteleostomi</taxon>
        <taxon>Archelosauria</taxon>
        <taxon>Archosauria</taxon>
        <taxon>Dinosauria</taxon>
        <taxon>Saurischia</taxon>
        <taxon>Theropoda</taxon>
        <taxon>Coelurosauria</taxon>
        <taxon>Aves</taxon>
        <taxon>Palaeognathae</taxon>
        <taxon>Apterygiformes</taxon>
        <taxon>Apterygidae</taxon>
        <taxon>Apteryx</taxon>
    </lineage>
</organism>
<dbReference type="Pfam" id="PF01826">
    <property type="entry name" value="TIL"/>
    <property type="match status" value="6"/>
</dbReference>
<dbReference type="InterPro" id="IPR036084">
    <property type="entry name" value="Ser_inhib-like_sf"/>
</dbReference>
<dbReference type="InterPro" id="IPR035234">
    <property type="entry name" value="IgGFc-bd_N"/>
</dbReference>
<evidence type="ECO:0000313" key="7">
    <source>
        <dbReference type="RefSeq" id="XP_067172899.1"/>
    </source>
</evidence>
<evidence type="ECO:0000256" key="1">
    <source>
        <dbReference type="ARBA" id="ARBA00022737"/>
    </source>
</evidence>
<dbReference type="GeneID" id="106498969"/>
<feature type="domain" description="VWFD" evidence="5">
    <location>
        <begin position="2076"/>
        <end position="2256"/>
    </location>
</feature>
<keyword evidence="1" id="KW-0677">Repeat</keyword>
<dbReference type="SMART" id="SM00216">
    <property type="entry name" value="VWD"/>
    <property type="match status" value="6"/>
</dbReference>
<dbReference type="InterPro" id="IPR001007">
    <property type="entry name" value="VWF_dom"/>
</dbReference>
<feature type="domain" description="VWFD" evidence="5">
    <location>
        <begin position="2468"/>
        <end position="2645"/>
    </location>
</feature>
<accession>A0ABM4G6R7</accession>
<dbReference type="Proteomes" id="UP001652627">
    <property type="component" value="Unplaced"/>
</dbReference>
<dbReference type="Pfam" id="PF17517">
    <property type="entry name" value="IgGFc_binding"/>
    <property type="match status" value="1"/>
</dbReference>
<dbReference type="SMART" id="SM00832">
    <property type="entry name" value="C8"/>
    <property type="match status" value="6"/>
</dbReference>
<dbReference type="Pfam" id="PF12714">
    <property type="entry name" value="TILa"/>
    <property type="match status" value="4"/>
</dbReference>
<keyword evidence="4" id="KW-0732">Signal</keyword>
<evidence type="ECO:0000259" key="5">
    <source>
        <dbReference type="PROSITE" id="PS51233"/>
    </source>
</evidence>
<keyword evidence="3" id="KW-0325">Glycoprotein</keyword>
<dbReference type="CDD" id="cd19941">
    <property type="entry name" value="TIL"/>
    <property type="match status" value="6"/>
</dbReference>
<feature type="domain" description="VWFD" evidence="5">
    <location>
        <begin position="1675"/>
        <end position="1854"/>
    </location>
</feature>
<feature type="domain" description="VWFD" evidence="5">
    <location>
        <begin position="458"/>
        <end position="638"/>
    </location>
</feature>